<keyword evidence="6" id="KW-1185">Reference proteome</keyword>
<evidence type="ECO:0000256" key="1">
    <source>
        <dbReference type="ARBA" id="ARBA00022737"/>
    </source>
</evidence>
<organism evidence="5 6">
    <name type="scientific">Bradyrhizobium canariense</name>
    <dbReference type="NCBI Taxonomy" id="255045"/>
    <lineage>
        <taxon>Bacteria</taxon>
        <taxon>Pseudomonadati</taxon>
        <taxon>Pseudomonadota</taxon>
        <taxon>Alphaproteobacteria</taxon>
        <taxon>Hyphomicrobiales</taxon>
        <taxon>Nitrobacteraceae</taxon>
        <taxon>Bradyrhizobium</taxon>
    </lineage>
</organism>
<dbReference type="EMBL" id="NAFK01000177">
    <property type="protein sequence ID" value="OSJ21025.1"/>
    <property type="molecule type" value="Genomic_DNA"/>
</dbReference>
<accession>A0ABX3WSG0</accession>
<dbReference type="Pfam" id="PF12796">
    <property type="entry name" value="Ank_2"/>
    <property type="match status" value="1"/>
</dbReference>
<dbReference type="Proteomes" id="UP000193884">
    <property type="component" value="Unassembled WGS sequence"/>
</dbReference>
<comment type="caution">
    <text evidence="5">The sequence shown here is derived from an EMBL/GenBank/DDBJ whole genome shotgun (WGS) entry which is preliminary data.</text>
</comment>
<dbReference type="SMART" id="SM00248">
    <property type="entry name" value="ANK"/>
    <property type="match status" value="1"/>
</dbReference>
<keyword evidence="2 3" id="KW-0040">ANK repeat</keyword>
<protein>
    <recommendedName>
        <fullName evidence="7">Ankyrin repeat protein</fullName>
    </recommendedName>
</protein>
<evidence type="ECO:0000256" key="3">
    <source>
        <dbReference type="PROSITE-ProRule" id="PRU00023"/>
    </source>
</evidence>
<dbReference type="PANTHER" id="PTHR24201">
    <property type="entry name" value="ANK_REP_REGION DOMAIN-CONTAINING PROTEIN"/>
    <property type="match status" value="1"/>
</dbReference>
<evidence type="ECO:0000256" key="2">
    <source>
        <dbReference type="ARBA" id="ARBA00023043"/>
    </source>
</evidence>
<feature type="repeat" description="ANK" evidence="3">
    <location>
        <begin position="16"/>
        <end position="48"/>
    </location>
</feature>
<sequence>MLHLRRGASPNGRDSGGRTPLMISAAAGRTDVCLLLLEEGADPLLQDLEGRTASQLAELEGHRDLAVRLSKPVASIDTQTAEDHGADIDLDDNAFGWEPEEEFIPAVSSHPSSELSNDIQNAISAYRPKEEHDEWSFASIALPSGRQSRALALSAGARSILAGALAEGSISVKRLRMAWPAATVQQFQLLCTVLREAGTQIRFDRNEAIWSSCGEAVASPSDAAAVESVIDHVGDELAQDLTISSERIASESERRLSLSLSFSRFSAINRVCRDAPGQSLLSSANARIRDQSRSSFFRSFNTRSTD</sequence>
<evidence type="ECO:0000256" key="4">
    <source>
        <dbReference type="SAM" id="MobiDB-lite"/>
    </source>
</evidence>
<dbReference type="PROSITE" id="PS50088">
    <property type="entry name" value="ANK_REPEAT"/>
    <property type="match status" value="1"/>
</dbReference>
<dbReference type="InterPro" id="IPR050776">
    <property type="entry name" value="Ank_Repeat/CDKN_Inhibitor"/>
</dbReference>
<reference evidence="5 6" key="1">
    <citation type="submission" date="2017-03" db="EMBL/GenBank/DDBJ databases">
        <title>Whole genome sequences of fourteen strains of Bradyrhizobium canariense and one strain of Bradyrhizobium japonicum isolated from Lupinus (Papilionoideae: Genisteae) species in Algeria.</title>
        <authorList>
            <person name="Crovadore J."/>
            <person name="Chekireb D."/>
            <person name="Brachmann A."/>
            <person name="Chablais R."/>
            <person name="Cochard B."/>
            <person name="Lefort F."/>
        </authorList>
    </citation>
    <scope>NUCLEOTIDE SEQUENCE [LARGE SCALE GENOMIC DNA]</scope>
    <source>
        <strain evidence="5 6">UBMAN05</strain>
    </source>
</reference>
<proteinExistence type="predicted"/>
<keyword evidence="1" id="KW-0677">Repeat</keyword>
<name>A0ABX3WSG0_9BRAD</name>
<dbReference type="SUPFAM" id="SSF48403">
    <property type="entry name" value="Ankyrin repeat"/>
    <property type="match status" value="1"/>
</dbReference>
<dbReference type="PROSITE" id="PS50297">
    <property type="entry name" value="ANK_REP_REGION"/>
    <property type="match status" value="1"/>
</dbReference>
<dbReference type="InterPro" id="IPR002110">
    <property type="entry name" value="Ankyrin_rpt"/>
</dbReference>
<dbReference type="InterPro" id="IPR036770">
    <property type="entry name" value="Ankyrin_rpt-contain_sf"/>
</dbReference>
<gene>
    <name evidence="5" type="ORF">BST63_35410</name>
</gene>
<dbReference type="Gene3D" id="1.25.40.20">
    <property type="entry name" value="Ankyrin repeat-containing domain"/>
    <property type="match status" value="1"/>
</dbReference>
<feature type="region of interest" description="Disordered" evidence="4">
    <location>
        <begin position="1"/>
        <end position="21"/>
    </location>
</feature>
<evidence type="ECO:0008006" key="7">
    <source>
        <dbReference type="Google" id="ProtNLM"/>
    </source>
</evidence>
<evidence type="ECO:0000313" key="5">
    <source>
        <dbReference type="EMBL" id="OSJ21025.1"/>
    </source>
</evidence>
<evidence type="ECO:0000313" key="6">
    <source>
        <dbReference type="Proteomes" id="UP000193884"/>
    </source>
</evidence>